<feature type="domain" description="C2H2-type" evidence="6">
    <location>
        <begin position="203"/>
        <end position="235"/>
    </location>
</feature>
<reference evidence="7 8" key="1">
    <citation type="submission" date="2016-06" db="EMBL/GenBank/DDBJ databases">
        <authorList>
            <person name="Kjaerup R.B."/>
            <person name="Dalgaard T.S."/>
            <person name="Juul-Madsen H.R."/>
        </authorList>
    </citation>
    <scope>NUCLEOTIDE SEQUENCE [LARGE SCALE GENOMIC DNA]</scope>
    <source>
        <strain evidence="7 8">Pb300</strain>
    </source>
</reference>
<keyword evidence="1" id="KW-0479">Metal-binding</keyword>
<dbReference type="VEuPathDB" id="FungiDB:PABG_03309"/>
<name>A0A1D2JNC2_PARBR</name>
<dbReference type="Pfam" id="PF00096">
    <property type="entry name" value="zf-C2H2"/>
    <property type="match status" value="1"/>
</dbReference>
<dbReference type="Gene3D" id="3.30.160.60">
    <property type="entry name" value="Classic Zinc Finger"/>
    <property type="match status" value="2"/>
</dbReference>
<protein>
    <recommendedName>
        <fullName evidence="6">C2H2-type domain-containing protein</fullName>
    </recommendedName>
</protein>
<keyword evidence="2 4" id="KW-0863">Zinc-finger</keyword>
<dbReference type="GO" id="GO:0008270">
    <property type="term" value="F:zinc ion binding"/>
    <property type="evidence" value="ECO:0007669"/>
    <property type="project" value="UniProtKB-KW"/>
</dbReference>
<evidence type="ECO:0000256" key="4">
    <source>
        <dbReference type="PROSITE-ProRule" id="PRU00042"/>
    </source>
</evidence>
<dbReference type="AlphaFoldDB" id="A0A1D2JNC2"/>
<dbReference type="FunFam" id="3.30.160.60:FF:002343">
    <property type="entry name" value="Zinc finger protein 33A"/>
    <property type="match status" value="1"/>
</dbReference>
<evidence type="ECO:0000256" key="1">
    <source>
        <dbReference type="ARBA" id="ARBA00022723"/>
    </source>
</evidence>
<dbReference type="PANTHER" id="PTHR23235">
    <property type="entry name" value="KRUEPPEL-LIKE TRANSCRIPTION FACTOR"/>
    <property type="match status" value="1"/>
</dbReference>
<evidence type="ECO:0000259" key="6">
    <source>
        <dbReference type="PROSITE" id="PS50157"/>
    </source>
</evidence>
<feature type="compositionally biased region" description="Basic and acidic residues" evidence="5">
    <location>
        <begin position="303"/>
        <end position="312"/>
    </location>
</feature>
<dbReference type="Proteomes" id="UP000242814">
    <property type="component" value="Unassembled WGS sequence"/>
</dbReference>
<dbReference type="VEuPathDB" id="FungiDB:PADG_01873"/>
<evidence type="ECO:0000313" key="7">
    <source>
        <dbReference type="EMBL" id="ODH44673.1"/>
    </source>
</evidence>
<comment type="caution">
    <text evidence="7">The sequence shown here is derived from an EMBL/GenBank/DDBJ whole genome shotgun (WGS) entry which is preliminary data.</text>
</comment>
<sequence length="369" mass="41137">MDPAVEDASRSSSTILFHLESLLQNRLWHISSIIEGFPQQKSGIDQDMDQRKPKMISILNNDDNPSFAVRPINPVKYRPQAVAYTNQQVRQLPPQGGYQNMRGDQHILSPGSPPANHLDSRPHHGAIEHSIYSYGHEAHINHFDNPYSSASRRGPTYPHPIEKLSIEKITHSEIPHVEPASPQTSLNGIGEIRTTNVSRKNKYPCPYAASHACTATFTTSGHAARHGKKHTGEKGIHCPICNKAFTRKDNMKQHRRTHRLSVSEEALLKKEEEAAALANWNCRRQYGREEYLGVESHGSSPAIDDRSDEPKSRSTRRSHGGRPYSSLNQVASQTTTGRRPAPSRSDSITGGLDALAIAAAKSNIDYYRR</sequence>
<evidence type="ECO:0000256" key="5">
    <source>
        <dbReference type="SAM" id="MobiDB-lite"/>
    </source>
</evidence>
<dbReference type="PROSITE" id="PS00028">
    <property type="entry name" value="ZINC_FINGER_C2H2_1"/>
    <property type="match status" value="1"/>
</dbReference>
<organism evidence="7 8">
    <name type="scientific">Paracoccidioides brasiliensis</name>
    <dbReference type="NCBI Taxonomy" id="121759"/>
    <lineage>
        <taxon>Eukaryota</taxon>
        <taxon>Fungi</taxon>
        <taxon>Dikarya</taxon>
        <taxon>Ascomycota</taxon>
        <taxon>Pezizomycotina</taxon>
        <taxon>Eurotiomycetes</taxon>
        <taxon>Eurotiomycetidae</taxon>
        <taxon>Onygenales</taxon>
        <taxon>Ajellomycetaceae</taxon>
        <taxon>Paracoccidioides</taxon>
    </lineage>
</organism>
<dbReference type="EMBL" id="LZYO01000018">
    <property type="protein sequence ID" value="ODH44673.1"/>
    <property type="molecule type" value="Genomic_DNA"/>
</dbReference>
<gene>
    <name evidence="7" type="ORF">ACO22_00830</name>
</gene>
<dbReference type="PROSITE" id="PS50157">
    <property type="entry name" value="ZINC_FINGER_C2H2_2"/>
    <property type="match status" value="2"/>
</dbReference>
<dbReference type="InterPro" id="IPR013087">
    <property type="entry name" value="Znf_C2H2_type"/>
</dbReference>
<evidence type="ECO:0000313" key="8">
    <source>
        <dbReference type="Proteomes" id="UP000242814"/>
    </source>
</evidence>
<proteinExistence type="predicted"/>
<evidence type="ECO:0000256" key="3">
    <source>
        <dbReference type="ARBA" id="ARBA00022833"/>
    </source>
</evidence>
<feature type="domain" description="C2H2-type" evidence="6">
    <location>
        <begin position="236"/>
        <end position="258"/>
    </location>
</feature>
<accession>A0A1D2JNC2</accession>
<evidence type="ECO:0000256" key="2">
    <source>
        <dbReference type="ARBA" id="ARBA00022771"/>
    </source>
</evidence>
<feature type="compositionally biased region" description="Polar residues" evidence="5">
    <location>
        <begin position="325"/>
        <end position="337"/>
    </location>
</feature>
<dbReference type="SUPFAM" id="SSF57667">
    <property type="entry name" value="beta-beta-alpha zinc fingers"/>
    <property type="match status" value="1"/>
</dbReference>
<keyword evidence="3" id="KW-0862">Zinc</keyword>
<dbReference type="SMART" id="SM00355">
    <property type="entry name" value="ZnF_C2H2"/>
    <property type="match status" value="1"/>
</dbReference>
<dbReference type="InterPro" id="IPR036236">
    <property type="entry name" value="Znf_C2H2_sf"/>
</dbReference>
<feature type="region of interest" description="Disordered" evidence="5">
    <location>
        <begin position="293"/>
        <end position="351"/>
    </location>
</feature>